<evidence type="ECO:0000313" key="3">
    <source>
        <dbReference type="Proteomes" id="UP001165667"/>
    </source>
</evidence>
<dbReference type="PROSITE" id="PS51186">
    <property type="entry name" value="GNAT"/>
    <property type="match status" value="1"/>
</dbReference>
<reference evidence="2" key="1">
    <citation type="submission" date="2022-05" db="EMBL/GenBank/DDBJ databases">
        <authorList>
            <person name="Pankratov T."/>
        </authorList>
    </citation>
    <scope>NUCLEOTIDE SEQUENCE</scope>
    <source>
        <strain evidence="2">BP6-180914</strain>
    </source>
</reference>
<dbReference type="RefSeq" id="WP_282588469.1">
    <property type="nucleotide sequence ID" value="NZ_JAMOIM010000039.1"/>
</dbReference>
<gene>
    <name evidence="2" type="ORF">M8523_29545</name>
</gene>
<feature type="domain" description="N-acetyltransferase" evidence="1">
    <location>
        <begin position="49"/>
        <end position="193"/>
    </location>
</feature>
<dbReference type="Pfam" id="PF00583">
    <property type="entry name" value="Acetyltransf_1"/>
    <property type="match status" value="1"/>
</dbReference>
<dbReference type="Proteomes" id="UP001165667">
    <property type="component" value="Unassembled WGS sequence"/>
</dbReference>
<keyword evidence="3" id="KW-1185">Reference proteome</keyword>
<organism evidence="2 3">
    <name type="scientific">Lichenifustis flavocetrariae</name>
    <dbReference type="NCBI Taxonomy" id="2949735"/>
    <lineage>
        <taxon>Bacteria</taxon>
        <taxon>Pseudomonadati</taxon>
        <taxon>Pseudomonadota</taxon>
        <taxon>Alphaproteobacteria</taxon>
        <taxon>Hyphomicrobiales</taxon>
        <taxon>Lichenihabitantaceae</taxon>
        <taxon>Lichenifustis</taxon>
    </lineage>
</organism>
<sequence>MADRMAAAGTQVEAHFFGGEIHAFRPDARNREWQLTVDFFSRHLAPRLIGMRPALENDKPYLVWLEEACMREYAVALWGEWPPELGVRTTVAGCRIIMVDGKTAGCVTTEALVDHLWLDELFIAPTFQRLGVGSHILKQVVSEAKRVSLPLRLSVLTTNPAIAFYLRHGLRVRERTAERIYLTSELPVRRPTSR</sequence>
<dbReference type="SUPFAM" id="SSF55729">
    <property type="entry name" value="Acyl-CoA N-acyltransferases (Nat)"/>
    <property type="match status" value="1"/>
</dbReference>
<accession>A0AA41Z0S3</accession>
<dbReference type="GO" id="GO:0016747">
    <property type="term" value="F:acyltransferase activity, transferring groups other than amino-acyl groups"/>
    <property type="evidence" value="ECO:0007669"/>
    <property type="project" value="InterPro"/>
</dbReference>
<proteinExistence type="predicted"/>
<name>A0AA41Z0S3_9HYPH</name>
<evidence type="ECO:0000259" key="1">
    <source>
        <dbReference type="PROSITE" id="PS51186"/>
    </source>
</evidence>
<dbReference type="InterPro" id="IPR016181">
    <property type="entry name" value="Acyl_CoA_acyltransferase"/>
</dbReference>
<protein>
    <submittedName>
        <fullName evidence="2">GNAT family N-acetyltransferase</fullName>
    </submittedName>
</protein>
<dbReference type="EMBL" id="JAMOIM010000039">
    <property type="protein sequence ID" value="MCW6512081.1"/>
    <property type="molecule type" value="Genomic_DNA"/>
</dbReference>
<dbReference type="InterPro" id="IPR000182">
    <property type="entry name" value="GNAT_dom"/>
</dbReference>
<dbReference type="Gene3D" id="3.40.630.30">
    <property type="match status" value="1"/>
</dbReference>
<dbReference type="CDD" id="cd04301">
    <property type="entry name" value="NAT_SF"/>
    <property type="match status" value="1"/>
</dbReference>
<comment type="caution">
    <text evidence="2">The sequence shown here is derived from an EMBL/GenBank/DDBJ whole genome shotgun (WGS) entry which is preliminary data.</text>
</comment>
<dbReference type="AlphaFoldDB" id="A0AA41Z0S3"/>
<evidence type="ECO:0000313" key="2">
    <source>
        <dbReference type="EMBL" id="MCW6512081.1"/>
    </source>
</evidence>